<gene>
    <name evidence="1" type="ORF">NBR_LOCUS3724</name>
</gene>
<evidence type="ECO:0000313" key="3">
    <source>
        <dbReference type="WBParaSite" id="NBR_0000372401-mRNA-1"/>
    </source>
</evidence>
<dbReference type="AlphaFoldDB" id="A0A0N4XMH2"/>
<reference evidence="1 2" key="2">
    <citation type="submission" date="2018-11" db="EMBL/GenBank/DDBJ databases">
        <authorList>
            <consortium name="Pathogen Informatics"/>
        </authorList>
    </citation>
    <scope>NUCLEOTIDE SEQUENCE [LARGE SCALE GENOMIC DNA]</scope>
</reference>
<dbReference type="WBParaSite" id="NBR_0000372401-mRNA-1">
    <property type="protein sequence ID" value="NBR_0000372401-mRNA-1"/>
    <property type="gene ID" value="NBR_0000372401"/>
</dbReference>
<dbReference type="EMBL" id="UYSL01005933">
    <property type="protein sequence ID" value="VDL67313.1"/>
    <property type="molecule type" value="Genomic_DNA"/>
</dbReference>
<evidence type="ECO:0000313" key="1">
    <source>
        <dbReference type="EMBL" id="VDL67313.1"/>
    </source>
</evidence>
<proteinExistence type="predicted"/>
<name>A0A0N4XMH2_NIPBR</name>
<keyword evidence="2" id="KW-1185">Reference proteome</keyword>
<evidence type="ECO:0000313" key="2">
    <source>
        <dbReference type="Proteomes" id="UP000271162"/>
    </source>
</evidence>
<reference evidence="3" key="1">
    <citation type="submission" date="2017-02" db="UniProtKB">
        <authorList>
            <consortium name="WormBaseParasite"/>
        </authorList>
    </citation>
    <scope>IDENTIFICATION</scope>
</reference>
<organism evidence="3">
    <name type="scientific">Nippostrongylus brasiliensis</name>
    <name type="common">Rat hookworm</name>
    <dbReference type="NCBI Taxonomy" id="27835"/>
    <lineage>
        <taxon>Eukaryota</taxon>
        <taxon>Metazoa</taxon>
        <taxon>Ecdysozoa</taxon>
        <taxon>Nematoda</taxon>
        <taxon>Chromadorea</taxon>
        <taxon>Rhabditida</taxon>
        <taxon>Rhabditina</taxon>
        <taxon>Rhabditomorpha</taxon>
        <taxon>Strongyloidea</taxon>
        <taxon>Heligmosomidae</taxon>
        <taxon>Nippostrongylus</taxon>
    </lineage>
</organism>
<accession>A0A0N4XMH2</accession>
<protein>
    <submittedName>
        <fullName evidence="1 3">Uncharacterized protein</fullName>
    </submittedName>
</protein>
<dbReference type="Proteomes" id="UP000271162">
    <property type="component" value="Unassembled WGS sequence"/>
</dbReference>
<sequence length="189" mass="20733">MEIGFTTFAESQDLFATLTHQQFDVGVGTEPWNLEFKCGAVSFDPVSSPVRLSSSSLSSRGLPSLRGECADFAQLGSCSFPIPLVHTTNGIDFLFGRLFKVYRRLSRSSSLADMKEFMQVLGLINFVGTDIKASNELTDQYFSLLSKFLLKLGPLSRAVSSLPVNACSQNIPFHVALFTWSTACGVLRE</sequence>